<dbReference type="InterPro" id="IPR036691">
    <property type="entry name" value="Endo/exonu/phosph_ase_sf"/>
</dbReference>
<dbReference type="SUPFAM" id="SSF56219">
    <property type="entry name" value="DNase I-like"/>
    <property type="match status" value="1"/>
</dbReference>
<organism evidence="1 2">
    <name type="scientific">Daedalea quercina L-15889</name>
    <dbReference type="NCBI Taxonomy" id="1314783"/>
    <lineage>
        <taxon>Eukaryota</taxon>
        <taxon>Fungi</taxon>
        <taxon>Dikarya</taxon>
        <taxon>Basidiomycota</taxon>
        <taxon>Agaricomycotina</taxon>
        <taxon>Agaricomycetes</taxon>
        <taxon>Polyporales</taxon>
        <taxon>Fomitopsis</taxon>
    </lineage>
</organism>
<evidence type="ECO:0000313" key="1">
    <source>
        <dbReference type="EMBL" id="KZT65666.1"/>
    </source>
</evidence>
<accession>A0A165MGS5</accession>
<dbReference type="Gene3D" id="3.60.10.10">
    <property type="entry name" value="Endonuclease/exonuclease/phosphatase"/>
    <property type="match status" value="1"/>
</dbReference>
<keyword evidence="2" id="KW-1185">Reference proteome</keyword>
<dbReference type="OrthoDB" id="2800852at2759"/>
<evidence type="ECO:0008006" key="3">
    <source>
        <dbReference type="Google" id="ProtNLM"/>
    </source>
</evidence>
<sequence>MKPIRILQLNANTQNSTIHALLNTATDEDSADIVLITEPWWGNIGGDKQGPVSEAAASWTPILPVSAVPAGKRPRAMAYARKRSDYTITLRSDLANDLDLQILEIAQDPRPPTIIANIYNDDRKQC</sequence>
<gene>
    <name evidence="1" type="ORF">DAEQUDRAFT_768721</name>
</gene>
<dbReference type="EMBL" id="KV429102">
    <property type="protein sequence ID" value="KZT65666.1"/>
    <property type="molecule type" value="Genomic_DNA"/>
</dbReference>
<proteinExistence type="predicted"/>
<reference evidence="1 2" key="1">
    <citation type="journal article" date="2016" name="Mol. Biol. Evol.">
        <title>Comparative Genomics of Early-Diverging Mushroom-Forming Fungi Provides Insights into the Origins of Lignocellulose Decay Capabilities.</title>
        <authorList>
            <person name="Nagy L.G."/>
            <person name="Riley R."/>
            <person name="Tritt A."/>
            <person name="Adam C."/>
            <person name="Daum C."/>
            <person name="Floudas D."/>
            <person name="Sun H."/>
            <person name="Yadav J.S."/>
            <person name="Pangilinan J."/>
            <person name="Larsson K.H."/>
            <person name="Matsuura K."/>
            <person name="Barry K."/>
            <person name="Labutti K."/>
            <person name="Kuo R."/>
            <person name="Ohm R.A."/>
            <person name="Bhattacharya S.S."/>
            <person name="Shirouzu T."/>
            <person name="Yoshinaga Y."/>
            <person name="Martin F.M."/>
            <person name="Grigoriev I.V."/>
            <person name="Hibbett D.S."/>
        </authorList>
    </citation>
    <scope>NUCLEOTIDE SEQUENCE [LARGE SCALE GENOMIC DNA]</scope>
    <source>
        <strain evidence="1 2">L-15889</strain>
    </source>
</reference>
<dbReference type="Proteomes" id="UP000076727">
    <property type="component" value="Unassembled WGS sequence"/>
</dbReference>
<evidence type="ECO:0000313" key="2">
    <source>
        <dbReference type="Proteomes" id="UP000076727"/>
    </source>
</evidence>
<name>A0A165MGS5_9APHY</name>
<dbReference type="AlphaFoldDB" id="A0A165MGS5"/>
<dbReference type="STRING" id="1314783.A0A165MGS5"/>
<protein>
    <recommendedName>
        <fullName evidence="3">CN hydrolase domain-containing protein</fullName>
    </recommendedName>
</protein>